<comment type="caution">
    <text evidence="3">The sequence shown here is derived from an EMBL/GenBank/DDBJ whole genome shotgun (WGS) entry which is preliminary data.</text>
</comment>
<accession>A0A5J4YZ14</accession>
<evidence type="ECO:0000313" key="3">
    <source>
        <dbReference type="EMBL" id="KAA8496365.1"/>
    </source>
</evidence>
<dbReference type="PANTHER" id="PTHR11239:SF1">
    <property type="entry name" value="DNA-DIRECTED RNA POLYMERASE II SUBUNIT RPB9"/>
    <property type="match status" value="1"/>
</dbReference>
<dbReference type="PANTHER" id="PTHR11239">
    <property type="entry name" value="DNA-DIRECTED RNA POLYMERASE"/>
    <property type="match status" value="1"/>
</dbReference>
<dbReference type="OrthoDB" id="282270at2759"/>
<evidence type="ECO:0000259" key="2">
    <source>
        <dbReference type="SMART" id="SM00661"/>
    </source>
</evidence>
<dbReference type="OMA" id="LYPRENT"/>
<dbReference type="GO" id="GO:0001193">
    <property type="term" value="P:maintenance of transcriptional fidelity during transcription elongation by RNA polymerase II"/>
    <property type="evidence" value="ECO:0007669"/>
    <property type="project" value="TreeGrafter"/>
</dbReference>
<dbReference type="GO" id="GO:0006283">
    <property type="term" value="P:transcription-coupled nucleotide-excision repair"/>
    <property type="evidence" value="ECO:0007669"/>
    <property type="project" value="TreeGrafter"/>
</dbReference>
<dbReference type="GO" id="GO:0006367">
    <property type="term" value="P:transcription initiation at RNA polymerase II promoter"/>
    <property type="evidence" value="ECO:0007669"/>
    <property type="project" value="TreeGrafter"/>
</dbReference>
<keyword evidence="1" id="KW-0539">Nucleus</keyword>
<dbReference type="Proteomes" id="UP000324585">
    <property type="component" value="Unassembled WGS sequence"/>
</dbReference>
<dbReference type="InterPro" id="IPR012164">
    <property type="entry name" value="Rpa12/Rpb9/Rpc10/TFS"/>
</dbReference>
<sequence length="124" mass="13847">MSVRFCQECNNMMFAREGRSGEKRTLMYSCRTCGTVEEMLQYEVPVYRNVVTKDRSDQTGGVSKGVASDPTLKRVVVPCRDSSCTGSLAVTWLKPVQKNDSKLVTFFSCVKCSFLWSSDDDSAS</sequence>
<dbReference type="Gene3D" id="2.20.25.10">
    <property type="match status" value="2"/>
</dbReference>
<feature type="domain" description="DNA-directed RNA polymerase II subunit RPB9-like zinc ribbon" evidence="2">
    <location>
        <begin position="4"/>
        <end position="62"/>
    </location>
</feature>
<dbReference type="GO" id="GO:0005665">
    <property type="term" value="C:RNA polymerase II, core complex"/>
    <property type="evidence" value="ECO:0007669"/>
    <property type="project" value="TreeGrafter"/>
</dbReference>
<reference evidence="4" key="1">
    <citation type="journal article" date="2019" name="Nat. Commun.">
        <title>Expansion of phycobilisome linker gene families in mesophilic red algae.</title>
        <authorList>
            <person name="Lee J."/>
            <person name="Kim D."/>
            <person name="Bhattacharya D."/>
            <person name="Yoon H.S."/>
        </authorList>
    </citation>
    <scope>NUCLEOTIDE SEQUENCE [LARGE SCALE GENOMIC DNA]</scope>
    <source>
        <strain evidence="4">CCMP 1328</strain>
    </source>
</reference>
<dbReference type="SUPFAM" id="SSF57783">
    <property type="entry name" value="Zinc beta-ribbon"/>
    <property type="match status" value="2"/>
</dbReference>
<keyword evidence="3" id="KW-0804">Transcription</keyword>
<dbReference type="SMART" id="SM00661">
    <property type="entry name" value="RPOL9"/>
    <property type="match status" value="1"/>
</dbReference>
<protein>
    <submittedName>
        <fullName evidence="3">DNA-directed RNA polymerase II subunit RPB9</fullName>
    </submittedName>
</protein>
<dbReference type="InterPro" id="IPR001529">
    <property type="entry name" value="Zn_ribbon_RPB9"/>
</dbReference>
<evidence type="ECO:0000256" key="1">
    <source>
        <dbReference type="ARBA" id="ARBA00023242"/>
    </source>
</evidence>
<name>A0A5J4YZ14_PORPP</name>
<keyword evidence="3" id="KW-0240">DNA-directed RNA polymerase</keyword>
<keyword evidence="4" id="KW-1185">Reference proteome</keyword>
<evidence type="ECO:0000313" key="4">
    <source>
        <dbReference type="Proteomes" id="UP000324585"/>
    </source>
</evidence>
<gene>
    <name evidence="3" type="ORF">FVE85_0094</name>
</gene>
<proteinExistence type="predicted"/>
<dbReference type="AlphaFoldDB" id="A0A5J4YZ14"/>
<dbReference type="GO" id="GO:0003899">
    <property type="term" value="F:DNA-directed RNA polymerase activity"/>
    <property type="evidence" value="ECO:0007669"/>
    <property type="project" value="InterPro"/>
</dbReference>
<dbReference type="EMBL" id="VRMN01000002">
    <property type="protein sequence ID" value="KAA8496365.1"/>
    <property type="molecule type" value="Genomic_DNA"/>
</dbReference>
<organism evidence="3 4">
    <name type="scientific">Porphyridium purpureum</name>
    <name type="common">Red alga</name>
    <name type="synonym">Porphyridium cruentum</name>
    <dbReference type="NCBI Taxonomy" id="35688"/>
    <lineage>
        <taxon>Eukaryota</taxon>
        <taxon>Rhodophyta</taxon>
        <taxon>Bangiophyceae</taxon>
        <taxon>Porphyridiales</taxon>
        <taxon>Porphyridiaceae</taxon>
        <taxon>Porphyridium</taxon>
    </lineage>
</organism>
<dbReference type="Pfam" id="PF02150">
    <property type="entry name" value="Zn_ribbon_RPB9"/>
    <property type="match status" value="1"/>
</dbReference>